<dbReference type="Pfam" id="PF01841">
    <property type="entry name" value="Transglut_core"/>
    <property type="match status" value="1"/>
</dbReference>
<dbReference type="PANTHER" id="PTHR11590">
    <property type="entry name" value="PROTEIN-GLUTAMINE GAMMA-GLUTAMYLTRANSFERASE"/>
    <property type="match status" value="1"/>
</dbReference>
<dbReference type="GO" id="GO:0003810">
    <property type="term" value="F:protein-glutamine gamma-glutamyltransferase activity"/>
    <property type="evidence" value="ECO:0007669"/>
    <property type="project" value="InterPro"/>
</dbReference>
<organism evidence="4">
    <name type="scientific">Daphnia magna</name>
    <dbReference type="NCBI Taxonomy" id="35525"/>
    <lineage>
        <taxon>Eukaryota</taxon>
        <taxon>Metazoa</taxon>
        <taxon>Ecdysozoa</taxon>
        <taxon>Arthropoda</taxon>
        <taxon>Crustacea</taxon>
        <taxon>Branchiopoda</taxon>
        <taxon>Diplostraca</taxon>
        <taxon>Cladocera</taxon>
        <taxon>Anomopoda</taxon>
        <taxon>Daphniidae</taxon>
        <taxon>Daphnia</taxon>
    </lineage>
</organism>
<evidence type="ECO:0000259" key="3">
    <source>
        <dbReference type="SMART" id="SM00460"/>
    </source>
</evidence>
<dbReference type="Gene3D" id="2.60.40.10">
    <property type="entry name" value="Immunoglobulins"/>
    <property type="match status" value="3"/>
</dbReference>
<reference evidence="4" key="1">
    <citation type="submission" date="2015-10" db="EMBL/GenBank/DDBJ databases">
        <title>EvidentialGene: Evidence-directed Construction of Complete mRNA Transcriptomes without Genomes.</title>
        <authorList>
            <person name="Gilbert D.G."/>
        </authorList>
    </citation>
    <scope>NUCLEOTIDE SEQUENCE</scope>
</reference>
<dbReference type="EMBL" id="GDIQ01081183">
    <property type="protein sequence ID" value="JAN13554.1"/>
    <property type="molecule type" value="Transcribed_RNA"/>
</dbReference>
<dbReference type="SMART" id="SM00460">
    <property type="entry name" value="TGc"/>
    <property type="match status" value="1"/>
</dbReference>
<dbReference type="InterPro" id="IPR014756">
    <property type="entry name" value="Ig_E-set"/>
</dbReference>
<dbReference type="SUPFAM" id="SSF54001">
    <property type="entry name" value="Cysteine proteinases"/>
    <property type="match status" value="1"/>
</dbReference>
<dbReference type="FunFam" id="2.60.40.10:FF:000171">
    <property type="entry name" value="protein-glutamine gamma-glutamyltransferase 6"/>
    <property type="match status" value="1"/>
</dbReference>
<protein>
    <submittedName>
        <fullName evidence="4">Hemocyte protein-glutamine gamma-glutamyltransferase</fullName>
    </submittedName>
</protein>
<evidence type="ECO:0000256" key="2">
    <source>
        <dbReference type="SAM" id="MobiDB-lite"/>
    </source>
</evidence>
<accession>A0A0P6E7K8</accession>
<feature type="region of interest" description="Disordered" evidence="2">
    <location>
        <begin position="25"/>
        <end position="68"/>
    </location>
</feature>
<name>A0A0P6E7K8_9CRUS</name>
<dbReference type="EMBL" id="GDIQ01079490">
    <property type="protein sequence ID" value="JAN15247.1"/>
    <property type="molecule type" value="Transcribed_RNA"/>
</dbReference>
<dbReference type="InterPro" id="IPR050779">
    <property type="entry name" value="Transglutaminase"/>
</dbReference>
<sequence length="951" mass="107534">MSSPLNQSGSPGMLRRSMMNQQGSPTLLRHSMSGNSGLNNLANSSGFARRNADQDGMGNNASARSGGNSAAYRASLVSHYAEDLDRRRRAERAVEEKLTDGMPSDNLKIDSVELFARDNAREHRTDRYEVVLDSGRDIGSPSTMARSRSMTNMASMTSMDYHSSSSPSTAVLRRGQPFFMAVRMKDRNFDPRRDVLRAVFTFGPNPQVTKGSKVVLPFHMNQREFTRAPQKWDMRIHQQEGFNISCQVHIPANALVGLWRVNIETTTTTPGARIDEFRCKDDIYVLFNPFCREDCVYLDDEELRREYLMNDTGKVFVGTHHRPKGRRWIYGQFSDVALPAAQLLLGQSGLNPTERGNPVQVVRAIASIINANEGFGLLEGKWEGSFEDGVCPWVWTGSSKIFEHYLRNGSKPVKYGQCWVFAAVATSIFRALGIPSRPVTNFVSARDTNHTLSVDKYFDVFGDEMKGGPDGDNQDALWNFHAWTEVWMSRPDLQTGYNGWQAVDPTPPPQCRQNSTGADPKSRGPLAVEGFRRGPSSVESVRRGEIGFAFDTPYLFAEINAEVTHFQEDETSHWGFKKIPVNNYQVGRLILTKRPGADDDVSDADVEDITGLYKTLDNTSRYQRQSDGCFNSLFNQGMTSPYLERRDRERDVIQYPGTSVRRPSAMDIARKPWYDESRYPADSGKTAADRMSAMNAARSVDRAQPIFDSRTLNEDVQFDLVEQEKVAWGQPFNVQVLIQNRSQETRTITAYLCANSVYYTGVTARRLGRSDRQFVLQPGSRETMQLRISWEEYRERVVDYGHIKVFAMASVQETKQSCSAEDDFQLEKPKLDIQVRGNPQIGQECFATFSFMNPVPVTLTECEFTFEGSGLVRAQTVKYHDVKPGEMISFFKKFLPRFSDERKRVATFNSRELGDIVGSRPIHVREEPTFPTIELRNPHDITFCASNLDCP</sequence>
<dbReference type="InterPro" id="IPR036985">
    <property type="entry name" value="Transglutaminase-like_sf"/>
</dbReference>
<keyword evidence="4" id="KW-0808">Transferase</keyword>
<feature type="domain" description="Transglutaminase-like" evidence="3">
    <location>
        <begin position="410"/>
        <end position="507"/>
    </location>
</feature>
<feature type="compositionally biased region" description="Low complexity" evidence="2">
    <location>
        <begin position="33"/>
        <end position="46"/>
    </location>
</feature>
<dbReference type="InterPro" id="IPR013783">
    <property type="entry name" value="Ig-like_fold"/>
</dbReference>
<dbReference type="PANTHER" id="PTHR11590:SF52">
    <property type="entry name" value="HEMOCYTE PROTEIN-GLUTAMINE GAMMA-GLUTAMYLTRANSFERASE-LIKE PROTEIN"/>
    <property type="match status" value="1"/>
</dbReference>
<dbReference type="SUPFAM" id="SSF81296">
    <property type="entry name" value="E set domains"/>
    <property type="match status" value="1"/>
</dbReference>
<dbReference type="InterPro" id="IPR036238">
    <property type="entry name" value="Transglutaminase_C_sf"/>
</dbReference>
<dbReference type="SUPFAM" id="SSF49309">
    <property type="entry name" value="Transglutaminase, two C-terminal domains"/>
    <property type="match status" value="2"/>
</dbReference>
<evidence type="ECO:0000313" key="4">
    <source>
        <dbReference type="EMBL" id="JAN13554.1"/>
    </source>
</evidence>
<dbReference type="InterPro" id="IPR038765">
    <property type="entry name" value="Papain-like_cys_pep_sf"/>
</dbReference>
<feature type="compositionally biased region" description="Low complexity" evidence="2">
    <location>
        <begin position="58"/>
        <end position="68"/>
    </location>
</feature>
<dbReference type="AlphaFoldDB" id="A0A0P6E7K8"/>
<dbReference type="InterPro" id="IPR002931">
    <property type="entry name" value="Transglutaminase-like"/>
</dbReference>
<dbReference type="Pfam" id="PF00927">
    <property type="entry name" value="Transglut_C"/>
    <property type="match status" value="2"/>
</dbReference>
<dbReference type="InterPro" id="IPR008958">
    <property type="entry name" value="Transglutaminase_C"/>
</dbReference>
<evidence type="ECO:0000256" key="1">
    <source>
        <dbReference type="ARBA" id="ARBA00005968"/>
    </source>
</evidence>
<proteinExistence type="inferred from homology"/>
<dbReference type="Pfam" id="PF00868">
    <property type="entry name" value="Transglut_N"/>
    <property type="match status" value="1"/>
</dbReference>
<dbReference type="FunFam" id="2.60.40.10:FF:000090">
    <property type="entry name" value="Protein-glutamine gamma-glutamyltransferase 2"/>
    <property type="match status" value="1"/>
</dbReference>
<dbReference type="InterPro" id="IPR001102">
    <property type="entry name" value="Transglutaminase_N"/>
</dbReference>
<feature type="region of interest" description="Disordered" evidence="2">
    <location>
        <begin position="498"/>
        <end position="534"/>
    </location>
</feature>
<dbReference type="Gene3D" id="3.90.260.10">
    <property type="entry name" value="Transglutaminase-like"/>
    <property type="match status" value="1"/>
</dbReference>
<dbReference type="OrthoDB" id="6342273at2759"/>
<comment type="similarity">
    <text evidence="1">Belongs to the transglutaminase superfamily. Transglutaminase family.</text>
</comment>